<dbReference type="AlphaFoldDB" id="A0A4Y1X3F3"/>
<evidence type="ECO:0008006" key="4">
    <source>
        <dbReference type="Google" id="ProtNLM"/>
    </source>
</evidence>
<organism evidence="2 3">
    <name type="scientific">Alistipes dispar</name>
    <dbReference type="NCBI Taxonomy" id="2585119"/>
    <lineage>
        <taxon>Bacteria</taxon>
        <taxon>Pseudomonadati</taxon>
        <taxon>Bacteroidota</taxon>
        <taxon>Bacteroidia</taxon>
        <taxon>Bacteroidales</taxon>
        <taxon>Rikenellaceae</taxon>
        <taxon>Alistipes</taxon>
    </lineage>
</organism>
<dbReference type="Proteomes" id="UP000319374">
    <property type="component" value="Chromosome"/>
</dbReference>
<protein>
    <recommendedName>
        <fullName evidence="4">SPOR domain-containing protein</fullName>
    </recommendedName>
</protein>
<keyword evidence="1" id="KW-0732">Signal</keyword>
<dbReference type="RefSeq" id="WP_232522852.1">
    <property type="nucleotide sequence ID" value="NZ_AP019736.1"/>
</dbReference>
<proteinExistence type="predicted"/>
<feature type="chain" id="PRO_5021412230" description="SPOR domain-containing protein" evidence="1">
    <location>
        <begin position="23"/>
        <end position="157"/>
    </location>
</feature>
<accession>A0A4Y1X3F3</accession>
<evidence type="ECO:0000313" key="2">
    <source>
        <dbReference type="EMBL" id="BBL06858.1"/>
    </source>
</evidence>
<reference evidence="3" key="1">
    <citation type="submission" date="2019-06" db="EMBL/GenBank/DDBJ databases">
        <title>Alistipes onderdonkii subsp. vulgaris subsp. nov., Alistipes dispar sp. nov. and Alistipes communis sp. nov., isolated from human faeces, and creation of Alistipes onderdonkii subsp. onderdonkii subsp. nov.</title>
        <authorList>
            <person name="Sakamoto M."/>
            <person name="Ikeyama N."/>
            <person name="Ogata Y."/>
            <person name="Suda W."/>
            <person name="Iino T."/>
            <person name="Hattori M."/>
            <person name="Ohkuma M."/>
        </authorList>
    </citation>
    <scope>NUCLEOTIDE SEQUENCE [LARGE SCALE GENOMIC DNA]</scope>
    <source>
        <strain evidence="3">5CPEGH6</strain>
    </source>
</reference>
<feature type="signal peptide" evidence="1">
    <location>
        <begin position="1"/>
        <end position="22"/>
    </location>
</feature>
<keyword evidence="3" id="KW-1185">Reference proteome</keyword>
<dbReference type="KEGG" id="ada:A5CPEGH6_14960"/>
<dbReference type="GeneID" id="98673472"/>
<evidence type="ECO:0000256" key="1">
    <source>
        <dbReference type="SAM" id="SignalP"/>
    </source>
</evidence>
<name>A0A4Y1X3F3_9BACT</name>
<evidence type="ECO:0000313" key="3">
    <source>
        <dbReference type="Proteomes" id="UP000319374"/>
    </source>
</evidence>
<gene>
    <name evidence="2" type="ORF">A5CPEGH6_14960</name>
</gene>
<dbReference type="EMBL" id="AP019736">
    <property type="protein sequence ID" value="BBL06858.1"/>
    <property type="molecule type" value="Genomic_DNA"/>
</dbReference>
<sequence>MMRRLLFLSLALSFAAVFGAAAQSLDAFKRQLAEPAAAPGLLFGRAQVIAVEYGDAARTVAEASRAERRDRFPGYRVCIFSDNGPEAREGAFAARKLFEETFPGVKVCMGYDIPYFKVSVGNCLTTEEAIILKERVSATFPKAFVKSEELSAADLTE</sequence>